<protein>
    <submittedName>
        <fullName evidence="1">Uncharacterized protein</fullName>
    </submittedName>
</protein>
<proteinExistence type="predicted"/>
<sequence>MGGFPEEFVELMDWLALFLESLQYSGNNHLPGAS</sequence>
<dbReference type="AlphaFoldDB" id="A0A5C6BGX0"/>
<comment type="caution">
    <text evidence="1">The sequence shown here is derived from an EMBL/GenBank/DDBJ whole genome shotgun (WGS) entry which is preliminary data.</text>
</comment>
<evidence type="ECO:0000313" key="1">
    <source>
        <dbReference type="EMBL" id="TWU09694.1"/>
    </source>
</evidence>
<dbReference type="EMBL" id="SJPP01000002">
    <property type="protein sequence ID" value="TWU09694.1"/>
    <property type="molecule type" value="Genomic_DNA"/>
</dbReference>
<name>A0A5C6BGX0_9PLAN</name>
<accession>A0A5C6BGX0</accession>
<evidence type="ECO:0000313" key="2">
    <source>
        <dbReference type="Proteomes" id="UP000320735"/>
    </source>
</evidence>
<keyword evidence="2" id="KW-1185">Reference proteome</keyword>
<reference evidence="1 2" key="1">
    <citation type="submission" date="2019-02" db="EMBL/GenBank/DDBJ databases">
        <title>Deep-cultivation of Planctomycetes and their phenomic and genomic characterization uncovers novel biology.</title>
        <authorList>
            <person name="Wiegand S."/>
            <person name="Jogler M."/>
            <person name="Boedeker C."/>
            <person name="Pinto D."/>
            <person name="Vollmers J."/>
            <person name="Rivas-Marin E."/>
            <person name="Kohn T."/>
            <person name="Peeters S.H."/>
            <person name="Heuer A."/>
            <person name="Rast P."/>
            <person name="Oberbeckmann S."/>
            <person name="Bunk B."/>
            <person name="Jeske O."/>
            <person name="Meyerdierks A."/>
            <person name="Storesund J.E."/>
            <person name="Kallscheuer N."/>
            <person name="Luecker S."/>
            <person name="Lage O.M."/>
            <person name="Pohl T."/>
            <person name="Merkel B.J."/>
            <person name="Hornburger P."/>
            <person name="Mueller R.-W."/>
            <person name="Bruemmer F."/>
            <person name="Labrenz M."/>
            <person name="Spormann A.M."/>
            <person name="Op Den Camp H."/>
            <person name="Overmann J."/>
            <person name="Amann R."/>
            <person name="Jetten M.S.M."/>
            <person name="Mascher T."/>
            <person name="Medema M.H."/>
            <person name="Devos D.P."/>
            <person name="Kaster A.-K."/>
            <person name="Ovreas L."/>
            <person name="Rohde M."/>
            <person name="Galperin M.Y."/>
            <person name="Jogler C."/>
        </authorList>
    </citation>
    <scope>NUCLEOTIDE SEQUENCE [LARGE SCALE GENOMIC DNA]</scope>
    <source>
        <strain evidence="1 2">CA54</strain>
    </source>
</reference>
<gene>
    <name evidence="1" type="ORF">CA54_49360</name>
</gene>
<dbReference type="Proteomes" id="UP000320735">
    <property type="component" value="Unassembled WGS sequence"/>
</dbReference>
<organism evidence="1 2">
    <name type="scientific">Symmachiella macrocystis</name>
    <dbReference type="NCBI Taxonomy" id="2527985"/>
    <lineage>
        <taxon>Bacteria</taxon>
        <taxon>Pseudomonadati</taxon>
        <taxon>Planctomycetota</taxon>
        <taxon>Planctomycetia</taxon>
        <taxon>Planctomycetales</taxon>
        <taxon>Planctomycetaceae</taxon>
        <taxon>Symmachiella</taxon>
    </lineage>
</organism>